<dbReference type="Gene3D" id="2.40.170.20">
    <property type="entry name" value="TonB-dependent receptor, beta-barrel domain"/>
    <property type="match status" value="1"/>
</dbReference>
<comment type="subcellular location">
    <subcellularLocation>
        <location evidence="1 10">Cell outer membrane</location>
        <topology evidence="1 10">Multi-pass membrane protein</topology>
    </subcellularLocation>
</comment>
<keyword evidence="6" id="KW-0408">Iron</keyword>
<evidence type="ECO:0000256" key="8">
    <source>
        <dbReference type="ARBA" id="ARBA00023136"/>
    </source>
</evidence>
<dbReference type="GO" id="GO:0009279">
    <property type="term" value="C:cell outer membrane"/>
    <property type="evidence" value="ECO:0007669"/>
    <property type="project" value="UniProtKB-SubCell"/>
</dbReference>
<dbReference type="Proteomes" id="UP000000683">
    <property type="component" value="Chromosome"/>
</dbReference>
<keyword evidence="7 11" id="KW-0798">TonB box</keyword>
<dbReference type="PANTHER" id="PTHR47234">
    <property type="match status" value="1"/>
</dbReference>
<feature type="compositionally biased region" description="Polar residues" evidence="12">
    <location>
        <begin position="44"/>
        <end position="63"/>
    </location>
</feature>
<dbReference type="GO" id="GO:0006826">
    <property type="term" value="P:iron ion transport"/>
    <property type="evidence" value="ECO:0007669"/>
    <property type="project" value="UniProtKB-KW"/>
</dbReference>
<dbReference type="HOGENOM" id="CLU_010745_1_1_6"/>
<evidence type="ECO:0000256" key="2">
    <source>
        <dbReference type="ARBA" id="ARBA00022448"/>
    </source>
</evidence>
<dbReference type="PROSITE" id="PS52016">
    <property type="entry name" value="TONB_DEPENDENT_REC_3"/>
    <property type="match status" value="1"/>
</dbReference>
<dbReference type="InterPro" id="IPR036942">
    <property type="entry name" value="Beta-barrel_TonB_sf"/>
</dbReference>
<dbReference type="eggNOG" id="COG4771">
    <property type="taxonomic scope" value="Bacteria"/>
</dbReference>
<dbReference type="AlphaFoldDB" id="F5ZDT0"/>
<evidence type="ECO:0000259" key="14">
    <source>
        <dbReference type="SMART" id="SM00965"/>
    </source>
</evidence>
<keyword evidence="2 10" id="KW-0813">Transport</keyword>
<keyword evidence="9 10" id="KW-0998">Cell outer membrane</keyword>
<dbReference type="SMART" id="SM00965">
    <property type="entry name" value="STN"/>
    <property type="match status" value="1"/>
</dbReference>
<dbReference type="InterPro" id="IPR039426">
    <property type="entry name" value="TonB-dep_rcpt-like"/>
</dbReference>
<dbReference type="Pfam" id="PF07660">
    <property type="entry name" value="STN"/>
    <property type="match status" value="1"/>
</dbReference>
<evidence type="ECO:0000256" key="10">
    <source>
        <dbReference type="PROSITE-ProRule" id="PRU01360"/>
    </source>
</evidence>
<evidence type="ECO:0000256" key="4">
    <source>
        <dbReference type="ARBA" id="ARBA00022496"/>
    </source>
</evidence>
<organism evidence="15 16">
    <name type="scientific">Alteromonas naphthalenivorans</name>
    <dbReference type="NCBI Taxonomy" id="715451"/>
    <lineage>
        <taxon>Bacteria</taxon>
        <taxon>Pseudomonadati</taxon>
        <taxon>Pseudomonadota</taxon>
        <taxon>Gammaproteobacteria</taxon>
        <taxon>Alteromonadales</taxon>
        <taxon>Alteromonadaceae</taxon>
        <taxon>Alteromonas/Salinimonas group</taxon>
        <taxon>Alteromonas</taxon>
    </lineage>
</organism>
<keyword evidence="16" id="KW-1185">Reference proteome</keyword>
<evidence type="ECO:0000256" key="1">
    <source>
        <dbReference type="ARBA" id="ARBA00004571"/>
    </source>
</evidence>
<keyword evidence="4" id="KW-0410">Iron transport</keyword>
<feature type="region of interest" description="Disordered" evidence="12">
    <location>
        <begin position="43"/>
        <end position="63"/>
    </location>
</feature>
<dbReference type="Pfam" id="PF07715">
    <property type="entry name" value="Plug"/>
    <property type="match status" value="1"/>
</dbReference>
<evidence type="ECO:0000313" key="16">
    <source>
        <dbReference type="Proteomes" id="UP000000683"/>
    </source>
</evidence>
<keyword evidence="15" id="KW-0675">Receptor</keyword>
<evidence type="ECO:0000256" key="3">
    <source>
        <dbReference type="ARBA" id="ARBA00022452"/>
    </source>
</evidence>
<evidence type="ECO:0000256" key="6">
    <source>
        <dbReference type="ARBA" id="ARBA00023004"/>
    </source>
</evidence>
<dbReference type="Gene3D" id="3.55.50.30">
    <property type="match status" value="1"/>
</dbReference>
<reference evidence="15 16" key="1">
    <citation type="journal article" date="2011" name="J. Bacteriol.">
        <title>Complete genome sequence of the polycyclic aromatic hydrocarbon-degrading bacterium Alteromonas sp. strain SN2.</title>
        <authorList>
            <person name="Jin H.M."/>
            <person name="Jeong H."/>
            <person name="Moon E.J."/>
            <person name="Math R.K."/>
            <person name="Lee K."/>
            <person name="Kim H.J."/>
            <person name="Jeon C.O."/>
            <person name="Oh T.K."/>
            <person name="Kim J.F."/>
        </authorList>
    </citation>
    <scope>NUCLEOTIDE SEQUENCE [LARGE SCALE GENOMIC DNA]</scope>
    <source>
        <strain evidence="16">JCM 17741 / KACC 18427 / KCTC 11700BP / SN2</strain>
    </source>
</reference>
<evidence type="ECO:0000256" key="7">
    <source>
        <dbReference type="ARBA" id="ARBA00023077"/>
    </source>
</evidence>
<feature type="compositionally biased region" description="Acidic residues" evidence="12">
    <location>
        <begin position="154"/>
        <end position="163"/>
    </location>
</feature>
<proteinExistence type="inferred from homology"/>
<evidence type="ECO:0000256" key="13">
    <source>
        <dbReference type="SAM" id="SignalP"/>
    </source>
</evidence>
<evidence type="ECO:0000313" key="15">
    <source>
        <dbReference type="EMBL" id="AEF04042.1"/>
    </source>
</evidence>
<accession>F5ZDT0</accession>
<evidence type="ECO:0000256" key="9">
    <source>
        <dbReference type="ARBA" id="ARBA00023237"/>
    </source>
</evidence>
<sequence length="1004" mass="108981">MHHLRSANFSRAVVRSYNSVRKASICFVLAVCAGPIQGAFAQEPESQAGQRSKQENAPSPIKQSNQTAFQFSIPAQDADDALTELAKQANTTLLFPFDLAQTVKTNSLEGNFTLNEALSKLLDGTELAVVTDSAGQVSIRSRSDVVAQNRKDEGEESVQEEDTSNALERIAVVGTRSSPRSVVESPVPLDIIGSESLRSQGNSDALSMLSTMVPSLNVNDQPINDATSLVRPANLRGMASDHTLLLVNGKRRHRSAVITFLGGGLSDGAQGPDISVIPAYALKQIEVLRDGAAAQYGSDAIAGVINFVLDDSDSGGSIALKTGTYSEGDGELFQIQANKGFRLGENGFLNATVEYRQQQGTSRSVQRDDAQGLIDAGNRLISSPAQIWGALDVNEDMKMSANAGWDIAPNYEGYALATYAHREISGGFYFRNPQTREGVFSETNEETGESRLLVGDLDGIGQGIRCPTIFLDDTNVLDNPDYLRIADNTTALGANCFAFNEWFPGGFTPQFGGTITDASVFAGVKTELDNGWAMDLSASVGYSDIAYRLSGTVNPSLGPDSPLSFSPGSVSQVERTFNLDFAKLIQSVFEEPISIAMGAEWRRETYFQKAGDDASYAADSLAFDPTTGASQGFSIGSNGFPGYQPQSAGHWSRSNWAVYIDLEFFLSEAWQFGVATRVEHFTDFGSTFDGKLSTRYKVNDLFALRGSINTGFKAPTVGQSNVINVTTAYSANGLEDQATLPPTDLISQQLGATPLTPEESVNFSLGVVMHVSDTFFATLDYFNIRLMDRISTTSAIPLSEADIQVLSANGRDDAANYNAAKFFTNDFDTQTQGVDLVVHYDFMVQDWKQTLLLAYNWTDTQVERVTLYPTMVDGEITLMPNLTTQRIRMLEDNLPAHRGSLTLEQYIGDFNFTWRANYYGKYYEDHLDASAGMDIYGSDTLTADAQVAWFFSPSWGVTLGVQNLFDTKPDSNPFSGEVGALYPPTSPGGINGAFYYLGLEYSVD</sequence>
<evidence type="ECO:0000256" key="12">
    <source>
        <dbReference type="SAM" id="MobiDB-lite"/>
    </source>
</evidence>
<feature type="domain" description="Secretin/TonB short N-terminal" evidence="14">
    <location>
        <begin position="91"/>
        <end position="142"/>
    </location>
</feature>
<feature type="chain" id="PRO_5003336177" evidence="13">
    <location>
        <begin position="42"/>
        <end position="1004"/>
    </location>
</feature>
<dbReference type="SUPFAM" id="SSF56935">
    <property type="entry name" value="Porins"/>
    <property type="match status" value="1"/>
</dbReference>
<feature type="region of interest" description="Disordered" evidence="12">
    <location>
        <begin position="140"/>
        <end position="164"/>
    </location>
</feature>
<name>F5ZDT0_ALTNA</name>
<dbReference type="PANTHER" id="PTHR47234:SF3">
    <property type="entry name" value="SECRETIN_TONB SHORT N-TERMINAL DOMAIN-CONTAINING PROTEIN"/>
    <property type="match status" value="1"/>
</dbReference>
<dbReference type="Pfam" id="PF00593">
    <property type="entry name" value="TonB_dep_Rec_b-barrel"/>
    <property type="match status" value="1"/>
</dbReference>
<dbReference type="Gene3D" id="2.170.130.10">
    <property type="entry name" value="TonB-dependent receptor, plug domain"/>
    <property type="match status" value="1"/>
</dbReference>
<protein>
    <submittedName>
        <fullName evidence="15">TonB-dependent outer membrane receptor</fullName>
    </submittedName>
</protein>
<keyword evidence="8 10" id="KW-0472">Membrane</keyword>
<dbReference type="KEGG" id="alt:ambt_12610"/>
<evidence type="ECO:0000256" key="11">
    <source>
        <dbReference type="RuleBase" id="RU003357"/>
    </source>
</evidence>
<comment type="similarity">
    <text evidence="10 11">Belongs to the TonB-dependent receptor family.</text>
</comment>
<feature type="signal peptide" evidence="13">
    <location>
        <begin position="1"/>
        <end position="41"/>
    </location>
</feature>
<dbReference type="InterPro" id="IPR000531">
    <property type="entry name" value="Beta-barrel_TonB"/>
</dbReference>
<gene>
    <name evidence="15" type="ordered locus">ambt_12610</name>
</gene>
<evidence type="ECO:0000256" key="5">
    <source>
        <dbReference type="ARBA" id="ARBA00022692"/>
    </source>
</evidence>
<dbReference type="EMBL" id="CP002339">
    <property type="protein sequence ID" value="AEF04042.1"/>
    <property type="molecule type" value="Genomic_DNA"/>
</dbReference>
<keyword evidence="13" id="KW-0732">Signal</keyword>
<keyword evidence="4" id="KW-0406">Ion transport</keyword>
<keyword evidence="3 10" id="KW-1134">Transmembrane beta strand</keyword>
<dbReference type="InterPro" id="IPR011662">
    <property type="entry name" value="Secretin/TonB_short_N"/>
</dbReference>
<dbReference type="InterPro" id="IPR012910">
    <property type="entry name" value="Plug_dom"/>
</dbReference>
<keyword evidence="5 10" id="KW-0812">Transmembrane</keyword>
<dbReference type="InterPro" id="IPR037066">
    <property type="entry name" value="Plug_dom_sf"/>
</dbReference>